<dbReference type="GeneID" id="107220698"/>
<dbReference type="SUPFAM" id="SSF55979">
    <property type="entry name" value="DNA clamp"/>
    <property type="match status" value="1"/>
</dbReference>
<evidence type="ECO:0000256" key="5">
    <source>
        <dbReference type="ARBA" id="ARBA00022763"/>
    </source>
</evidence>
<dbReference type="CDD" id="cd00577">
    <property type="entry name" value="PCNA"/>
    <property type="match status" value="1"/>
</dbReference>
<comment type="similarity">
    <text evidence="2">Belongs to the rad9 family.</text>
</comment>
<accession>A0A6J0BKS3</accession>
<reference evidence="14" key="1">
    <citation type="submission" date="2025-08" db="UniProtKB">
        <authorList>
            <consortium name="RefSeq"/>
        </authorList>
    </citation>
    <scope>IDENTIFICATION</scope>
    <source>
        <tissue evidence="14">Thorax and Abdomen</tissue>
    </source>
</reference>
<dbReference type="Proteomes" id="UP000829291">
    <property type="component" value="Chromosome 3"/>
</dbReference>
<name>A0A6J0BKS3_NEOLC</name>
<dbReference type="KEGG" id="nlo:107220698"/>
<comment type="function">
    <text evidence="9">Component of the 9-1-1 cell-cycle checkpoint response complex that plays a major role in DNA repair. The 9-1-1 complex is recruited to DNA lesion upon damage by the RAD17-replication factor C (RFC) clamp loader complex. Acts then as a sliding clamp platform on DNA for several proteins involved in long-patch base excision repair (LP-BER). The 9-1-1 complex stimulates DNA polymerase beta (POLB) activity by increasing its affinity for the 3'-OH end of the primer-template and stabilizes POLB to those sites where LP-BER proceeds; endonuclease FEN1 cleavage activity on substrates with double, nick, or gap flaps of distinct sequences and lengths; and DNA ligase I (LIG1) on long-patch base excision repair substrates. The 9-1-1 complex is necessary for the recruitment of RHNO1 to sites of double-stranded breaks (DSB) occurring during the S phase. RAD9A possesses 3'-&gt;5' double stranded DNA exonuclease activity.</text>
</comment>
<evidence type="ECO:0000256" key="11">
    <source>
        <dbReference type="ARBA" id="ARBA00079896"/>
    </source>
</evidence>
<sequence>MKCVVPGANVKVLAKAIHSLAKIGDEMYIKPQDAGISFQTVNMARSAYASFTFSESYFSYYTYGNLEQDDALRCQVTMRSAMAVFKAPGTLDRQVETCQINLEANSCKLVFVLKYRNGITKTHFLPIIDCQILQAAFSSQSSPNQLTAQHKVLSDAMQNFQQLGLIEITLEVTPQKVLLRNYVDDTSDLSKVTRTQLALGVGEFEEHKIGKDTAITFCVKEFKALLSFAEAVSLPVSIHFEAAGKPVIFIMKSLTFESSIVLSTLNPEGDNRSEASTIRSREQTMLKKAAASKRIPRKTNASANRKLRNQPKNVRARYNTSAFSPMEVTNMKAKKNYEAHHEDLMNTDSNEDCLLSTVGNKSVSSDIAYETKVCLSTPAIIENRSRIPTDSMPVSNSKSYAESIFSTIINDAARSETNSAETVNEDLVPNSPPKPSSKKAKTIFKKCFQTTFDPRMLPGHDIVLAEDTDDSD</sequence>
<feature type="region of interest" description="Disordered" evidence="12">
    <location>
        <begin position="287"/>
        <end position="313"/>
    </location>
</feature>
<evidence type="ECO:0000256" key="7">
    <source>
        <dbReference type="ARBA" id="ARBA00022839"/>
    </source>
</evidence>
<evidence type="ECO:0000256" key="12">
    <source>
        <dbReference type="SAM" id="MobiDB-lite"/>
    </source>
</evidence>
<keyword evidence="13" id="KW-1185">Reference proteome</keyword>
<dbReference type="GO" id="GO:0000076">
    <property type="term" value="P:DNA replication checkpoint signaling"/>
    <property type="evidence" value="ECO:0007669"/>
    <property type="project" value="TreeGrafter"/>
</dbReference>
<organism evidence="14">
    <name type="scientific">Neodiprion lecontei</name>
    <name type="common">Redheaded pine sawfly</name>
    <dbReference type="NCBI Taxonomy" id="441921"/>
    <lineage>
        <taxon>Eukaryota</taxon>
        <taxon>Metazoa</taxon>
        <taxon>Ecdysozoa</taxon>
        <taxon>Arthropoda</taxon>
        <taxon>Hexapoda</taxon>
        <taxon>Insecta</taxon>
        <taxon>Pterygota</taxon>
        <taxon>Neoptera</taxon>
        <taxon>Endopterygota</taxon>
        <taxon>Hymenoptera</taxon>
        <taxon>Tenthredinoidea</taxon>
        <taxon>Diprionidae</taxon>
        <taxon>Diprioninae</taxon>
        <taxon>Neodiprion</taxon>
    </lineage>
</organism>
<proteinExistence type="inferred from homology"/>
<evidence type="ECO:0000313" key="14">
    <source>
        <dbReference type="RefSeq" id="XP_015514867.1"/>
    </source>
</evidence>
<dbReference type="FunFam" id="3.70.10.10:FF:000005">
    <property type="entry name" value="Cell cycle checkpoint control protein"/>
    <property type="match status" value="1"/>
</dbReference>
<keyword evidence="4" id="KW-0540">Nuclease</keyword>
<dbReference type="GO" id="GO:0071479">
    <property type="term" value="P:cellular response to ionizing radiation"/>
    <property type="evidence" value="ECO:0007669"/>
    <property type="project" value="TreeGrafter"/>
</dbReference>
<gene>
    <name evidence="14" type="primary">LOC107220698</name>
</gene>
<keyword evidence="5" id="KW-0227">DNA damage</keyword>
<dbReference type="CTD" id="40054"/>
<evidence type="ECO:0000256" key="4">
    <source>
        <dbReference type="ARBA" id="ARBA00022722"/>
    </source>
</evidence>
<evidence type="ECO:0000256" key="6">
    <source>
        <dbReference type="ARBA" id="ARBA00022801"/>
    </source>
</evidence>
<dbReference type="InterPro" id="IPR046938">
    <property type="entry name" value="DNA_clamp_sf"/>
</dbReference>
<protein>
    <recommendedName>
        <fullName evidence="10">Cell cycle checkpoint control protein RAD9A</fullName>
    </recommendedName>
    <alternativeName>
        <fullName evidence="11">DNA repair exonuclease rad9 homolog A</fullName>
    </alternativeName>
</protein>
<comment type="subcellular location">
    <subcellularLocation>
        <location evidence="1">Nucleus</location>
    </subcellularLocation>
</comment>
<evidence type="ECO:0000256" key="2">
    <source>
        <dbReference type="ARBA" id="ARBA00008494"/>
    </source>
</evidence>
<keyword evidence="6" id="KW-0378">Hydrolase</keyword>
<evidence type="ECO:0000256" key="10">
    <source>
        <dbReference type="ARBA" id="ARBA00069752"/>
    </source>
</evidence>
<keyword evidence="7" id="KW-0269">Exonuclease</keyword>
<dbReference type="FunCoup" id="A0A6J0BKS3">
    <property type="interactions" value="1153"/>
</dbReference>
<dbReference type="InParanoid" id="A0A6J0BKS3"/>
<dbReference type="GO" id="GO:0004527">
    <property type="term" value="F:exonuclease activity"/>
    <property type="evidence" value="ECO:0007669"/>
    <property type="project" value="UniProtKB-KW"/>
</dbReference>
<evidence type="ECO:0000256" key="3">
    <source>
        <dbReference type="ARBA" id="ARBA00022553"/>
    </source>
</evidence>
<dbReference type="Gene3D" id="3.70.10.10">
    <property type="match status" value="1"/>
</dbReference>
<dbReference type="GO" id="GO:0030896">
    <property type="term" value="C:checkpoint clamp complex"/>
    <property type="evidence" value="ECO:0007669"/>
    <property type="project" value="InterPro"/>
</dbReference>
<keyword evidence="8" id="KW-0539">Nucleus</keyword>
<dbReference type="GO" id="GO:0006281">
    <property type="term" value="P:DNA repair"/>
    <property type="evidence" value="ECO:0007669"/>
    <property type="project" value="TreeGrafter"/>
</dbReference>
<dbReference type="OrthoDB" id="60092at2759"/>
<dbReference type="Pfam" id="PF04139">
    <property type="entry name" value="Rad9"/>
    <property type="match status" value="1"/>
</dbReference>
<evidence type="ECO:0000313" key="13">
    <source>
        <dbReference type="Proteomes" id="UP000829291"/>
    </source>
</evidence>
<dbReference type="RefSeq" id="XP_015514867.1">
    <property type="nucleotide sequence ID" value="XM_015659381.2"/>
</dbReference>
<evidence type="ECO:0000256" key="9">
    <source>
        <dbReference type="ARBA" id="ARBA00059283"/>
    </source>
</evidence>
<dbReference type="AlphaFoldDB" id="A0A6J0BKS3"/>
<evidence type="ECO:0000256" key="8">
    <source>
        <dbReference type="ARBA" id="ARBA00023242"/>
    </source>
</evidence>
<feature type="region of interest" description="Disordered" evidence="12">
    <location>
        <begin position="416"/>
        <end position="440"/>
    </location>
</feature>
<dbReference type="PANTHER" id="PTHR15237">
    <property type="entry name" value="DNA REPAIR PROTEIN RAD9"/>
    <property type="match status" value="1"/>
</dbReference>
<keyword evidence="3" id="KW-0597">Phosphoprotein</keyword>
<dbReference type="InterPro" id="IPR007268">
    <property type="entry name" value="Rad9/Ddc1"/>
</dbReference>
<evidence type="ECO:0000256" key="1">
    <source>
        <dbReference type="ARBA" id="ARBA00004123"/>
    </source>
</evidence>
<dbReference type="PANTHER" id="PTHR15237:SF0">
    <property type="entry name" value="CELL CYCLE CHECKPOINT CONTROL PROTEIN"/>
    <property type="match status" value="1"/>
</dbReference>
<dbReference type="GO" id="GO:0031573">
    <property type="term" value="P:mitotic intra-S DNA damage checkpoint signaling"/>
    <property type="evidence" value="ECO:0007669"/>
    <property type="project" value="TreeGrafter"/>
</dbReference>